<dbReference type="Pfam" id="PF13444">
    <property type="entry name" value="Acetyltransf_5"/>
    <property type="match status" value="1"/>
</dbReference>
<name>A0ABW2TEV2_9ACTN</name>
<protein>
    <submittedName>
        <fullName evidence="2">GNAT family N-acetyltransferase</fullName>
        <ecNumber evidence="2">2.3.1.-</ecNumber>
    </submittedName>
</protein>
<keyword evidence="2" id="KW-0808">Transferase</keyword>
<dbReference type="EMBL" id="JBHTEE010000001">
    <property type="protein sequence ID" value="MFC7607173.1"/>
    <property type="molecule type" value="Genomic_DNA"/>
</dbReference>
<gene>
    <name evidence="2" type="ORF">ACFQVD_44500</name>
</gene>
<dbReference type="Gene3D" id="3.40.630.30">
    <property type="match status" value="1"/>
</dbReference>
<evidence type="ECO:0000256" key="1">
    <source>
        <dbReference type="SAM" id="MobiDB-lite"/>
    </source>
</evidence>
<keyword evidence="3" id="KW-1185">Reference proteome</keyword>
<proteinExistence type="predicted"/>
<dbReference type="EC" id="2.3.1.-" evidence="2"/>
<organism evidence="2 3">
    <name type="scientific">Streptosporangium amethystogenes subsp. fukuiense</name>
    <dbReference type="NCBI Taxonomy" id="698418"/>
    <lineage>
        <taxon>Bacteria</taxon>
        <taxon>Bacillati</taxon>
        <taxon>Actinomycetota</taxon>
        <taxon>Actinomycetes</taxon>
        <taxon>Streptosporangiales</taxon>
        <taxon>Streptosporangiaceae</taxon>
        <taxon>Streptosporangium</taxon>
    </lineage>
</organism>
<accession>A0ABW2TEV2</accession>
<feature type="region of interest" description="Disordered" evidence="1">
    <location>
        <begin position="1"/>
        <end position="23"/>
    </location>
</feature>
<dbReference type="RefSeq" id="WP_343967034.1">
    <property type="nucleotide sequence ID" value="NZ_BAAAGK010000051.1"/>
</dbReference>
<keyword evidence="2" id="KW-0012">Acyltransferase</keyword>
<evidence type="ECO:0000313" key="2">
    <source>
        <dbReference type="EMBL" id="MFC7607173.1"/>
    </source>
</evidence>
<reference evidence="3" key="1">
    <citation type="journal article" date="2019" name="Int. J. Syst. Evol. Microbiol.">
        <title>The Global Catalogue of Microorganisms (GCM) 10K type strain sequencing project: providing services to taxonomists for standard genome sequencing and annotation.</title>
        <authorList>
            <consortium name="The Broad Institute Genomics Platform"/>
            <consortium name="The Broad Institute Genome Sequencing Center for Infectious Disease"/>
            <person name="Wu L."/>
            <person name="Ma J."/>
        </authorList>
    </citation>
    <scope>NUCLEOTIDE SEQUENCE [LARGE SCALE GENOMIC DNA]</scope>
    <source>
        <strain evidence="3">JCM 10083</strain>
    </source>
</reference>
<dbReference type="InterPro" id="IPR016181">
    <property type="entry name" value="Acyl_CoA_acyltransferase"/>
</dbReference>
<evidence type="ECO:0000313" key="3">
    <source>
        <dbReference type="Proteomes" id="UP001596514"/>
    </source>
</evidence>
<dbReference type="Proteomes" id="UP001596514">
    <property type="component" value="Unassembled WGS sequence"/>
</dbReference>
<comment type="caution">
    <text evidence="2">The sequence shown here is derived from an EMBL/GenBank/DDBJ whole genome shotgun (WGS) entry which is preliminary data.</text>
</comment>
<sequence length="245" mass="26749">MNLAFTGAAPRRAAGERSGVSTHAHTAELRVRRQSAGEPAADWLAEIRRFRAEVFYDRGRRPGFQVGDAEFDDPQDLDLDAFHLTAYVPDREELAACVRLAPPGAAARFQVREHLGEQAYTRLLAEIGADPASLFEAGRLVVAPWTRGRGLGARMVAAVMAAGQALGASIMLCTSGTDDGQDTLFGRLGWLPCPGTERYSAHYRDTVRVLAHRVSEGAYEFEAVAARLRRHLVDLPRAEATRVPL</sequence>
<dbReference type="GO" id="GO:0016746">
    <property type="term" value="F:acyltransferase activity"/>
    <property type="evidence" value="ECO:0007669"/>
    <property type="project" value="UniProtKB-KW"/>
</dbReference>
<dbReference type="SUPFAM" id="SSF55729">
    <property type="entry name" value="Acyl-CoA N-acyltransferases (Nat)"/>
    <property type="match status" value="1"/>
</dbReference>